<evidence type="ECO:0000256" key="3">
    <source>
        <dbReference type="ARBA" id="ARBA00023163"/>
    </source>
</evidence>
<proteinExistence type="predicted"/>
<dbReference type="InterPro" id="IPR003441">
    <property type="entry name" value="NAC-dom"/>
</dbReference>
<dbReference type="Pfam" id="PF02365">
    <property type="entry name" value="NAM"/>
    <property type="match status" value="1"/>
</dbReference>
<evidence type="ECO:0000313" key="7">
    <source>
        <dbReference type="EMBL" id="KAL2554243.1"/>
    </source>
</evidence>
<dbReference type="SUPFAM" id="SSF101941">
    <property type="entry name" value="NAC domain"/>
    <property type="match status" value="1"/>
</dbReference>
<keyword evidence="3" id="KW-0804">Transcription</keyword>
<dbReference type="EMBL" id="JBFOLJ010000002">
    <property type="protein sequence ID" value="KAL2554243.1"/>
    <property type="molecule type" value="Genomic_DNA"/>
</dbReference>
<dbReference type="PANTHER" id="PTHR31744">
    <property type="entry name" value="PROTEIN CUP-SHAPED COTYLEDON 2-RELATED"/>
    <property type="match status" value="1"/>
</dbReference>
<accession>A0ABD1WZZ0</accession>
<evidence type="ECO:0000256" key="2">
    <source>
        <dbReference type="ARBA" id="ARBA00023125"/>
    </source>
</evidence>
<evidence type="ECO:0000256" key="5">
    <source>
        <dbReference type="SAM" id="MobiDB-lite"/>
    </source>
</evidence>
<dbReference type="PROSITE" id="PS51005">
    <property type="entry name" value="NAC"/>
    <property type="match status" value="1"/>
</dbReference>
<organism evidence="7 8">
    <name type="scientific">Forsythia ovata</name>
    <dbReference type="NCBI Taxonomy" id="205694"/>
    <lineage>
        <taxon>Eukaryota</taxon>
        <taxon>Viridiplantae</taxon>
        <taxon>Streptophyta</taxon>
        <taxon>Embryophyta</taxon>
        <taxon>Tracheophyta</taxon>
        <taxon>Spermatophyta</taxon>
        <taxon>Magnoliopsida</taxon>
        <taxon>eudicotyledons</taxon>
        <taxon>Gunneridae</taxon>
        <taxon>Pentapetalae</taxon>
        <taxon>asterids</taxon>
        <taxon>lamiids</taxon>
        <taxon>Lamiales</taxon>
        <taxon>Oleaceae</taxon>
        <taxon>Forsythieae</taxon>
        <taxon>Forsythia</taxon>
    </lineage>
</organism>
<dbReference type="GO" id="GO:0003677">
    <property type="term" value="F:DNA binding"/>
    <property type="evidence" value="ECO:0007669"/>
    <property type="project" value="UniProtKB-KW"/>
</dbReference>
<evidence type="ECO:0000259" key="6">
    <source>
        <dbReference type="PROSITE" id="PS51005"/>
    </source>
</evidence>
<dbReference type="Proteomes" id="UP001604277">
    <property type="component" value="Unassembled WGS sequence"/>
</dbReference>
<keyword evidence="8" id="KW-1185">Reference proteome</keyword>
<feature type="compositionally biased region" description="Basic and acidic residues" evidence="5">
    <location>
        <begin position="182"/>
        <end position="192"/>
    </location>
</feature>
<sequence>MSDDTILRPGLRFYPTEEELICFYLRNKLQGRIQDLDRVIPVVHIYDFSPWELPQYAGELCVGDTEQWFFFSPKQEREACGRGGRPNRLTSKGYWKATGSPGDVYSSIDGGVIGKKRTMVFYVGRAPNGTKTPWKMNEYKAIQFPDQANSSSSNPAAANIQLSEEFSLCRVYKQSKCIRSFDRRPSQAEEGGRPAVHHQHDHNKEATTTSEQNYKAVSDIITSSFNSSSSEEHAANSDNKWDNYMGIDNEPLWDWEEFTWFDGDKIVKL</sequence>
<comment type="caution">
    <text evidence="7">The sequence shown here is derived from an EMBL/GenBank/DDBJ whole genome shotgun (WGS) entry which is preliminary data.</text>
</comment>
<dbReference type="AlphaFoldDB" id="A0ABD1WZZ0"/>
<name>A0ABD1WZZ0_9LAMI</name>
<reference evidence="8" key="1">
    <citation type="submission" date="2024-07" db="EMBL/GenBank/DDBJ databases">
        <title>Two chromosome-level genome assemblies of Korean endemic species Abeliophyllum distichum and Forsythia ovata (Oleaceae).</title>
        <authorList>
            <person name="Jang H."/>
        </authorList>
    </citation>
    <scope>NUCLEOTIDE SEQUENCE [LARGE SCALE GENOMIC DNA]</scope>
</reference>
<evidence type="ECO:0000313" key="8">
    <source>
        <dbReference type="Proteomes" id="UP001604277"/>
    </source>
</evidence>
<keyword evidence="1" id="KW-0805">Transcription regulation</keyword>
<evidence type="ECO:0000256" key="1">
    <source>
        <dbReference type="ARBA" id="ARBA00023015"/>
    </source>
</evidence>
<dbReference type="Gene3D" id="2.170.150.80">
    <property type="entry name" value="NAC domain"/>
    <property type="match status" value="1"/>
</dbReference>
<feature type="domain" description="NAC" evidence="6">
    <location>
        <begin position="7"/>
        <end position="174"/>
    </location>
</feature>
<evidence type="ECO:0000256" key="4">
    <source>
        <dbReference type="ARBA" id="ARBA00023242"/>
    </source>
</evidence>
<gene>
    <name evidence="7" type="ORF">Fot_07862</name>
</gene>
<dbReference type="PANTHER" id="PTHR31744:SF220">
    <property type="entry name" value="LOW QUALITY PROTEIN: NAC DOMAIN-CONTAINING PROTEIN 90-LIKE"/>
    <property type="match status" value="1"/>
</dbReference>
<dbReference type="InterPro" id="IPR036093">
    <property type="entry name" value="NAC_dom_sf"/>
</dbReference>
<protein>
    <submittedName>
        <fullName evidence="7">NAC domain-containing protein 90</fullName>
    </submittedName>
</protein>
<keyword evidence="4" id="KW-0539">Nucleus</keyword>
<feature type="region of interest" description="Disordered" evidence="5">
    <location>
        <begin position="182"/>
        <end position="213"/>
    </location>
</feature>
<keyword evidence="2" id="KW-0238">DNA-binding</keyword>